<dbReference type="Proteomes" id="UP000320235">
    <property type="component" value="Unassembled WGS sequence"/>
</dbReference>
<dbReference type="RefSeq" id="WP_141895915.1">
    <property type="nucleotide sequence ID" value="NZ_BAABLH010000006.1"/>
</dbReference>
<evidence type="ECO:0000313" key="3">
    <source>
        <dbReference type="Proteomes" id="UP000320235"/>
    </source>
</evidence>
<evidence type="ECO:0000313" key="2">
    <source>
        <dbReference type="EMBL" id="TQM23769.1"/>
    </source>
</evidence>
<comment type="caution">
    <text evidence="2">The sequence shown here is derived from an EMBL/GenBank/DDBJ whole genome shotgun (WGS) entry which is preliminary data.</text>
</comment>
<protein>
    <submittedName>
        <fullName evidence="2">Uncharacterized protein</fullName>
    </submittedName>
</protein>
<dbReference type="AlphaFoldDB" id="A0A543EQI4"/>
<accession>A0A543EQI4</accession>
<reference evidence="2 3" key="1">
    <citation type="submission" date="2019-06" db="EMBL/GenBank/DDBJ databases">
        <title>Sequencing the genomes of 1000 actinobacteria strains.</title>
        <authorList>
            <person name="Klenk H.-P."/>
        </authorList>
    </citation>
    <scope>NUCLEOTIDE SEQUENCE [LARGE SCALE GENOMIC DNA]</scope>
    <source>
        <strain evidence="2 3">DSM 105492</strain>
    </source>
</reference>
<keyword evidence="1" id="KW-0812">Transmembrane</keyword>
<keyword evidence="1" id="KW-1133">Transmembrane helix</keyword>
<organism evidence="2 3">
    <name type="scientific">Microbacterium kyungheense</name>
    <dbReference type="NCBI Taxonomy" id="1263636"/>
    <lineage>
        <taxon>Bacteria</taxon>
        <taxon>Bacillati</taxon>
        <taxon>Actinomycetota</taxon>
        <taxon>Actinomycetes</taxon>
        <taxon>Micrococcales</taxon>
        <taxon>Microbacteriaceae</taxon>
        <taxon>Microbacterium</taxon>
    </lineage>
</organism>
<gene>
    <name evidence="2" type="ORF">FB391_3159</name>
</gene>
<feature type="transmembrane region" description="Helical" evidence="1">
    <location>
        <begin position="60"/>
        <end position="79"/>
    </location>
</feature>
<name>A0A543EQI4_9MICO</name>
<sequence>MSRSTRLRPWLRRAAWLAGALVVAAAVFAPVTFGGFCADSLASGRSHCVTTARSLVGVETSLWLWLAASAVLGGLAWWLPGRQRCRD</sequence>
<evidence type="ECO:0000256" key="1">
    <source>
        <dbReference type="SAM" id="Phobius"/>
    </source>
</evidence>
<dbReference type="EMBL" id="VFPE01000005">
    <property type="protein sequence ID" value="TQM23769.1"/>
    <property type="molecule type" value="Genomic_DNA"/>
</dbReference>
<proteinExistence type="predicted"/>
<keyword evidence="1" id="KW-0472">Membrane</keyword>
<keyword evidence="3" id="KW-1185">Reference proteome</keyword>